<keyword evidence="2" id="KW-1185">Reference proteome</keyword>
<dbReference type="AlphaFoldDB" id="A0A067TGS9"/>
<organism evidence="1 2">
    <name type="scientific">Galerina marginata (strain CBS 339.88)</name>
    <dbReference type="NCBI Taxonomy" id="685588"/>
    <lineage>
        <taxon>Eukaryota</taxon>
        <taxon>Fungi</taxon>
        <taxon>Dikarya</taxon>
        <taxon>Basidiomycota</taxon>
        <taxon>Agaricomycotina</taxon>
        <taxon>Agaricomycetes</taxon>
        <taxon>Agaricomycetidae</taxon>
        <taxon>Agaricales</taxon>
        <taxon>Agaricineae</taxon>
        <taxon>Strophariaceae</taxon>
        <taxon>Galerina</taxon>
    </lineage>
</organism>
<proteinExistence type="predicted"/>
<dbReference type="Proteomes" id="UP000027222">
    <property type="component" value="Unassembled WGS sequence"/>
</dbReference>
<evidence type="ECO:0000313" key="2">
    <source>
        <dbReference type="Proteomes" id="UP000027222"/>
    </source>
</evidence>
<sequence>MAPITRSNRKERLEMRQLLASGRASNDTGFPALPSEMHFEILSYFQSMPVPTQNEQVDSRILREQHLTLLSLSQTCRSLRSFYLAYLWQRIEVFNGMETARGCLTTDLLGNGHVVKNKLYTQELLRQLEIVTVRDPSLAKNVNILNVTIVEYSTEAVLRELARCMALFPNLHTVQLNFRIFIDTLLLAERVFGAYQYPQIRTVCLSRSAYSFLSACPRVRNVTSYMNCPDTDFLETVIRECPEVEVLGSPLFLPDTAERLLYHFHLELLDHDFEHRHSISTAKFT</sequence>
<name>A0A067TGS9_GALM3</name>
<gene>
    <name evidence="1" type="ORF">GALMADRAFT_92970</name>
</gene>
<accession>A0A067TGS9</accession>
<protein>
    <recommendedName>
        <fullName evidence="3">F-box domain-containing protein</fullName>
    </recommendedName>
</protein>
<dbReference type="HOGENOM" id="CLU_063711_1_0_1"/>
<reference evidence="2" key="1">
    <citation type="journal article" date="2014" name="Proc. Natl. Acad. Sci. U.S.A.">
        <title>Extensive sampling of basidiomycete genomes demonstrates inadequacy of the white-rot/brown-rot paradigm for wood decay fungi.</title>
        <authorList>
            <person name="Riley R."/>
            <person name="Salamov A.A."/>
            <person name="Brown D.W."/>
            <person name="Nagy L.G."/>
            <person name="Floudas D."/>
            <person name="Held B.W."/>
            <person name="Levasseur A."/>
            <person name="Lombard V."/>
            <person name="Morin E."/>
            <person name="Otillar R."/>
            <person name="Lindquist E.A."/>
            <person name="Sun H."/>
            <person name="LaButti K.M."/>
            <person name="Schmutz J."/>
            <person name="Jabbour D."/>
            <person name="Luo H."/>
            <person name="Baker S.E."/>
            <person name="Pisabarro A.G."/>
            <person name="Walton J.D."/>
            <person name="Blanchette R.A."/>
            <person name="Henrissat B."/>
            <person name="Martin F."/>
            <person name="Cullen D."/>
            <person name="Hibbett D.S."/>
            <person name="Grigoriev I.V."/>
        </authorList>
    </citation>
    <scope>NUCLEOTIDE SEQUENCE [LARGE SCALE GENOMIC DNA]</scope>
    <source>
        <strain evidence="2">CBS 339.88</strain>
    </source>
</reference>
<dbReference type="OrthoDB" id="2891411at2759"/>
<dbReference type="EMBL" id="KL142373">
    <property type="protein sequence ID" value="KDR79119.1"/>
    <property type="molecule type" value="Genomic_DNA"/>
</dbReference>
<evidence type="ECO:0008006" key="3">
    <source>
        <dbReference type="Google" id="ProtNLM"/>
    </source>
</evidence>
<evidence type="ECO:0000313" key="1">
    <source>
        <dbReference type="EMBL" id="KDR79119.1"/>
    </source>
</evidence>